<evidence type="ECO:0000313" key="2">
    <source>
        <dbReference type="Proteomes" id="UP001324115"/>
    </source>
</evidence>
<accession>A0AAN7EEV2</accession>
<keyword evidence="2" id="KW-1185">Reference proteome</keyword>
<dbReference type="EMBL" id="JAXUIC010000010">
    <property type="protein sequence ID" value="KAK4569155.1"/>
    <property type="molecule type" value="Genomic_DNA"/>
</dbReference>
<dbReference type="InterPro" id="IPR012340">
    <property type="entry name" value="NA-bd_OB-fold"/>
</dbReference>
<gene>
    <name evidence="1" type="ORF">RGQ29_004522</name>
</gene>
<reference evidence="1 2" key="1">
    <citation type="journal article" date="2023" name="G3 (Bethesda)">
        <title>A haplotype-resolved chromosome-scale genome for Quercus rubra L. provides insights into the genetics of adaptive traits for red oak species.</title>
        <authorList>
            <person name="Kapoor B."/>
            <person name="Jenkins J."/>
            <person name="Schmutz J."/>
            <person name="Zhebentyayeva T."/>
            <person name="Kuelheim C."/>
            <person name="Coggeshall M."/>
            <person name="Heim C."/>
            <person name="Lasky J.R."/>
            <person name="Leites L."/>
            <person name="Islam-Faridi N."/>
            <person name="Romero-Severson J."/>
            <person name="DeLeo V.L."/>
            <person name="Lucas S.M."/>
            <person name="Lazic D."/>
            <person name="Gailing O."/>
            <person name="Carlson J."/>
            <person name="Staton M."/>
        </authorList>
    </citation>
    <scope>NUCLEOTIDE SEQUENCE [LARGE SCALE GENOMIC DNA]</scope>
    <source>
        <strain evidence="1">Pseudo-F2</strain>
    </source>
</reference>
<organism evidence="1 2">
    <name type="scientific">Quercus rubra</name>
    <name type="common">Northern red oak</name>
    <name type="synonym">Quercus borealis</name>
    <dbReference type="NCBI Taxonomy" id="3512"/>
    <lineage>
        <taxon>Eukaryota</taxon>
        <taxon>Viridiplantae</taxon>
        <taxon>Streptophyta</taxon>
        <taxon>Embryophyta</taxon>
        <taxon>Tracheophyta</taxon>
        <taxon>Spermatophyta</taxon>
        <taxon>Magnoliopsida</taxon>
        <taxon>eudicotyledons</taxon>
        <taxon>Gunneridae</taxon>
        <taxon>Pentapetalae</taxon>
        <taxon>rosids</taxon>
        <taxon>fabids</taxon>
        <taxon>Fagales</taxon>
        <taxon>Fagaceae</taxon>
        <taxon>Quercus</taxon>
    </lineage>
</organism>
<proteinExistence type="predicted"/>
<sequence>MQKDCCFGGQLLYPDGKPCTRKATKELGYFLAVNALKSIGEGRDSTLEMYCFRLFFSCITFKLFQGDILEGVVHKVMKHGVFLSCGPVKNISLLSENARLLVCGWGVPCLLE</sequence>
<evidence type="ECO:0000313" key="1">
    <source>
        <dbReference type="EMBL" id="KAK4569155.1"/>
    </source>
</evidence>
<protein>
    <submittedName>
        <fullName evidence="1">Uncharacterized protein</fullName>
    </submittedName>
</protein>
<dbReference type="Proteomes" id="UP001324115">
    <property type="component" value="Unassembled WGS sequence"/>
</dbReference>
<dbReference type="Gene3D" id="2.40.50.140">
    <property type="entry name" value="Nucleic acid-binding proteins"/>
    <property type="match status" value="1"/>
</dbReference>
<dbReference type="AlphaFoldDB" id="A0AAN7EEV2"/>
<comment type="caution">
    <text evidence="1">The sequence shown here is derived from an EMBL/GenBank/DDBJ whole genome shotgun (WGS) entry which is preliminary data.</text>
</comment>
<name>A0AAN7EEV2_QUERU</name>